<proteinExistence type="predicted"/>
<feature type="transmembrane region" description="Helical" evidence="9">
    <location>
        <begin position="20"/>
        <end position="42"/>
    </location>
</feature>
<evidence type="ECO:0000256" key="5">
    <source>
        <dbReference type="ARBA" id="ARBA00022741"/>
    </source>
</evidence>
<keyword evidence="9" id="KW-0812">Transmembrane</keyword>
<feature type="transmembrane region" description="Helical" evidence="9">
    <location>
        <begin position="135"/>
        <end position="156"/>
    </location>
</feature>
<gene>
    <name evidence="11" type="ORF">FHR82_005350</name>
</gene>
<comment type="catalytic activity">
    <reaction evidence="1">
        <text>ATP + protein L-histidine = ADP + protein N-phospho-L-histidine.</text>
        <dbReference type="EC" id="2.7.13.3"/>
    </reaction>
</comment>
<keyword evidence="7" id="KW-0067">ATP-binding</keyword>
<keyword evidence="9" id="KW-0472">Membrane</keyword>
<keyword evidence="9" id="KW-1133">Transmembrane helix</keyword>
<keyword evidence="4" id="KW-0808">Transferase</keyword>
<sequence>MTAVLDVVLGPVVRPSTYRRWVFLILGGAVLVPFMLIVGMVLPSLMPAAFQDQTLLVVALSLVLVVGVMVLMSLIPAVRVIEGTAALELLGDGVPEQATRVSLSWTSRARFAGWFVIHLLVGGVLSVLTLTVPPAVVLTFFAPFLGQVDILGLAIGTPRGWAGVWVPLAGLAALLVLVHLVVGAAVLATRAAPFLLGPTAAERLAELEQRTEQLAERNRLARELHDSVGHALSVVTIQASAAGRVLDSDPEFARTALSAIEESARAALADLDHVLGLLREGQSAARPQWTLANLPNLLEQTRIAGVTVESTVEGSLDGVPPAVSREAYRIVQEGLTNVLRHAGKVPVELRLSAADDRLELDLSNPIHEHGTKPRAGGGHGLSGMRDRVRVLRGQMTAGPDQGRWLVQVRIPLRTVRE</sequence>
<dbReference type="EC" id="2.7.13.3" evidence="2"/>
<accession>A0A7W7Q8U7</accession>
<evidence type="ECO:0000256" key="1">
    <source>
        <dbReference type="ARBA" id="ARBA00000085"/>
    </source>
</evidence>
<evidence type="ECO:0000256" key="2">
    <source>
        <dbReference type="ARBA" id="ARBA00012438"/>
    </source>
</evidence>
<keyword evidence="3" id="KW-0597">Phosphoprotein</keyword>
<feature type="domain" description="Signal transduction histidine kinase subgroup 3 dimerisation and phosphoacceptor" evidence="10">
    <location>
        <begin position="216"/>
        <end position="282"/>
    </location>
</feature>
<keyword evidence="8" id="KW-0902">Two-component regulatory system</keyword>
<dbReference type="EMBL" id="JACHJQ010000005">
    <property type="protein sequence ID" value="MBB4909097.1"/>
    <property type="molecule type" value="Genomic_DNA"/>
</dbReference>
<dbReference type="Gene3D" id="3.30.565.10">
    <property type="entry name" value="Histidine kinase-like ATPase, C-terminal domain"/>
    <property type="match status" value="1"/>
</dbReference>
<dbReference type="GO" id="GO:0005524">
    <property type="term" value="F:ATP binding"/>
    <property type="evidence" value="ECO:0007669"/>
    <property type="project" value="UniProtKB-KW"/>
</dbReference>
<dbReference type="Proteomes" id="UP000520767">
    <property type="component" value="Unassembled WGS sequence"/>
</dbReference>
<dbReference type="InterPro" id="IPR011712">
    <property type="entry name" value="Sig_transdc_His_kin_sub3_dim/P"/>
</dbReference>
<feature type="transmembrane region" description="Helical" evidence="9">
    <location>
        <begin position="162"/>
        <end position="188"/>
    </location>
</feature>
<dbReference type="Gene3D" id="1.20.5.1930">
    <property type="match status" value="1"/>
</dbReference>
<organism evidence="11 12">
    <name type="scientific">Actinophytocola algeriensis</name>
    <dbReference type="NCBI Taxonomy" id="1768010"/>
    <lineage>
        <taxon>Bacteria</taxon>
        <taxon>Bacillati</taxon>
        <taxon>Actinomycetota</taxon>
        <taxon>Actinomycetes</taxon>
        <taxon>Pseudonocardiales</taxon>
        <taxon>Pseudonocardiaceae</taxon>
    </lineage>
</organism>
<dbReference type="SUPFAM" id="SSF55874">
    <property type="entry name" value="ATPase domain of HSP90 chaperone/DNA topoisomerase II/histidine kinase"/>
    <property type="match status" value="1"/>
</dbReference>
<evidence type="ECO:0000256" key="8">
    <source>
        <dbReference type="ARBA" id="ARBA00023012"/>
    </source>
</evidence>
<dbReference type="PANTHER" id="PTHR24421:SF10">
    <property type="entry name" value="NITRATE_NITRITE SENSOR PROTEIN NARQ"/>
    <property type="match status" value="1"/>
</dbReference>
<dbReference type="RefSeq" id="WP_311771283.1">
    <property type="nucleotide sequence ID" value="NZ_JACHJQ010000005.1"/>
</dbReference>
<dbReference type="GO" id="GO:0046983">
    <property type="term" value="F:protein dimerization activity"/>
    <property type="evidence" value="ECO:0007669"/>
    <property type="project" value="InterPro"/>
</dbReference>
<evidence type="ECO:0000313" key="11">
    <source>
        <dbReference type="EMBL" id="MBB4909097.1"/>
    </source>
</evidence>
<evidence type="ECO:0000259" key="10">
    <source>
        <dbReference type="Pfam" id="PF07730"/>
    </source>
</evidence>
<keyword evidence="12" id="KW-1185">Reference proteome</keyword>
<evidence type="ECO:0000256" key="3">
    <source>
        <dbReference type="ARBA" id="ARBA00022553"/>
    </source>
</evidence>
<dbReference type="AlphaFoldDB" id="A0A7W7Q8U7"/>
<name>A0A7W7Q8U7_9PSEU</name>
<feature type="transmembrane region" description="Helical" evidence="9">
    <location>
        <begin position="54"/>
        <end position="75"/>
    </location>
</feature>
<evidence type="ECO:0000313" key="12">
    <source>
        <dbReference type="Proteomes" id="UP000520767"/>
    </source>
</evidence>
<keyword evidence="6 11" id="KW-0418">Kinase</keyword>
<dbReference type="PANTHER" id="PTHR24421">
    <property type="entry name" value="NITRATE/NITRITE SENSOR PROTEIN NARX-RELATED"/>
    <property type="match status" value="1"/>
</dbReference>
<evidence type="ECO:0000256" key="7">
    <source>
        <dbReference type="ARBA" id="ARBA00022840"/>
    </source>
</evidence>
<dbReference type="GO" id="GO:0016020">
    <property type="term" value="C:membrane"/>
    <property type="evidence" value="ECO:0007669"/>
    <property type="project" value="InterPro"/>
</dbReference>
<evidence type="ECO:0000256" key="4">
    <source>
        <dbReference type="ARBA" id="ARBA00022679"/>
    </source>
</evidence>
<keyword evidence="5" id="KW-0547">Nucleotide-binding</keyword>
<evidence type="ECO:0000256" key="9">
    <source>
        <dbReference type="SAM" id="Phobius"/>
    </source>
</evidence>
<comment type="caution">
    <text evidence="11">The sequence shown here is derived from an EMBL/GenBank/DDBJ whole genome shotgun (WGS) entry which is preliminary data.</text>
</comment>
<reference evidence="11 12" key="1">
    <citation type="submission" date="2020-08" db="EMBL/GenBank/DDBJ databases">
        <title>Genomic Encyclopedia of Type Strains, Phase III (KMG-III): the genomes of soil and plant-associated and newly described type strains.</title>
        <authorList>
            <person name="Whitman W."/>
        </authorList>
    </citation>
    <scope>NUCLEOTIDE SEQUENCE [LARGE SCALE GENOMIC DNA]</scope>
    <source>
        <strain evidence="11 12">CECT 8960</strain>
    </source>
</reference>
<dbReference type="InterPro" id="IPR050482">
    <property type="entry name" value="Sensor_HK_TwoCompSys"/>
</dbReference>
<dbReference type="InterPro" id="IPR036890">
    <property type="entry name" value="HATPase_C_sf"/>
</dbReference>
<dbReference type="GO" id="GO:0000155">
    <property type="term" value="F:phosphorelay sensor kinase activity"/>
    <property type="evidence" value="ECO:0007669"/>
    <property type="project" value="InterPro"/>
</dbReference>
<dbReference type="CDD" id="cd16917">
    <property type="entry name" value="HATPase_UhpB-NarQ-NarX-like"/>
    <property type="match status" value="1"/>
</dbReference>
<feature type="transmembrane region" description="Helical" evidence="9">
    <location>
        <begin position="111"/>
        <end position="128"/>
    </location>
</feature>
<evidence type="ECO:0000256" key="6">
    <source>
        <dbReference type="ARBA" id="ARBA00022777"/>
    </source>
</evidence>
<dbReference type="Pfam" id="PF07730">
    <property type="entry name" value="HisKA_3"/>
    <property type="match status" value="1"/>
</dbReference>
<protein>
    <recommendedName>
        <fullName evidence="2">histidine kinase</fullName>
        <ecNumber evidence="2">2.7.13.3</ecNumber>
    </recommendedName>
</protein>